<organism evidence="1">
    <name type="scientific">Arundo donax</name>
    <name type="common">Giant reed</name>
    <name type="synonym">Donax arundinaceus</name>
    <dbReference type="NCBI Taxonomy" id="35708"/>
    <lineage>
        <taxon>Eukaryota</taxon>
        <taxon>Viridiplantae</taxon>
        <taxon>Streptophyta</taxon>
        <taxon>Embryophyta</taxon>
        <taxon>Tracheophyta</taxon>
        <taxon>Spermatophyta</taxon>
        <taxon>Magnoliopsida</taxon>
        <taxon>Liliopsida</taxon>
        <taxon>Poales</taxon>
        <taxon>Poaceae</taxon>
        <taxon>PACMAD clade</taxon>
        <taxon>Arundinoideae</taxon>
        <taxon>Arundineae</taxon>
        <taxon>Arundo</taxon>
    </lineage>
</organism>
<dbReference type="AlphaFoldDB" id="A0A0A9C3Y8"/>
<reference evidence="1" key="2">
    <citation type="journal article" date="2015" name="Data Brief">
        <title>Shoot transcriptome of the giant reed, Arundo donax.</title>
        <authorList>
            <person name="Barrero R.A."/>
            <person name="Guerrero F.D."/>
            <person name="Moolhuijzen P."/>
            <person name="Goolsby J.A."/>
            <person name="Tidwell J."/>
            <person name="Bellgard S.E."/>
            <person name="Bellgard M.I."/>
        </authorList>
    </citation>
    <scope>NUCLEOTIDE SEQUENCE</scope>
    <source>
        <tissue evidence="1">Shoot tissue taken approximately 20 cm above the soil surface</tissue>
    </source>
</reference>
<evidence type="ECO:0000313" key="1">
    <source>
        <dbReference type="EMBL" id="JAD71014.1"/>
    </source>
</evidence>
<dbReference type="EMBL" id="GBRH01226881">
    <property type="protein sequence ID" value="JAD71014.1"/>
    <property type="molecule type" value="Transcribed_RNA"/>
</dbReference>
<sequence length="42" mass="4911">MFQFRVRTIQHSDIIVSFRISILIKKPLFTSAMSAETACFIY</sequence>
<protein>
    <submittedName>
        <fullName evidence="1">Uncharacterized protein</fullName>
    </submittedName>
</protein>
<reference evidence="1" key="1">
    <citation type="submission" date="2014-09" db="EMBL/GenBank/DDBJ databases">
        <authorList>
            <person name="Magalhaes I.L.F."/>
            <person name="Oliveira U."/>
            <person name="Santos F.R."/>
            <person name="Vidigal T.H.D.A."/>
            <person name="Brescovit A.D."/>
            <person name="Santos A.J."/>
        </authorList>
    </citation>
    <scope>NUCLEOTIDE SEQUENCE</scope>
    <source>
        <tissue evidence="1">Shoot tissue taken approximately 20 cm above the soil surface</tissue>
    </source>
</reference>
<accession>A0A0A9C3Y8</accession>
<name>A0A0A9C3Y8_ARUDO</name>
<proteinExistence type="predicted"/>